<dbReference type="InterPro" id="IPR000618">
    <property type="entry name" value="Insect_cuticle"/>
</dbReference>
<reference evidence="4" key="1">
    <citation type="submission" date="2023-10" db="EMBL/GenBank/DDBJ databases">
        <title>Genome assemblies of two species of porcelain crab, Petrolisthes cinctipes and Petrolisthes manimaculis (Anomura: Porcellanidae).</title>
        <authorList>
            <person name="Angst P."/>
        </authorList>
    </citation>
    <scope>NUCLEOTIDE SEQUENCE</scope>
    <source>
        <strain evidence="4">PB745_01</strain>
        <tissue evidence="4">Gill</tissue>
    </source>
</reference>
<dbReference type="EMBL" id="JAWQEG010000096">
    <property type="protein sequence ID" value="KAK3894698.1"/>
    <property type="molecule type" value="Genomic_DNA"/>
</dbReference>
<evidence type="ECO:0000256" key="1">
    <source>
        <dbReference type="ARBA" id="ARBA00022460"/>
    </source>
</evidence>
<dbReference type="InterPro" id="IPR050468">
    <property type="entry name" value="Cuticle_Struct_Prot"/>
</dbReference>
<keyword evidence="1 2" id="KW-0193">Cuticle</keyword>
<evidence type="ECO:0000313" key="4">
    <source>
        <dbReference type="EMBL" id="KAK3894698.1"/>
    </source>
</evidence>
<keyword evidence="3" id="KW-0732">Signal</keyword>
<comment type="caution">
    <text evidence="4">The sequence shown here is derived from an EMBL/GenBank/DDBJ whole genome shotgun (WGS) entry which is preliminary data.</text>
</comment>
<dbReference type="InterPro" id="IPR031311">
    <property type="entry name" value="CHIT_BIND_RR_consensus"/>
</dbReference>
<name>A0AAE1L3S9_PETCI</name>
<dbReference type="Proteomes" id="UP001286313">
    <property type="component" value="Unassembled WGS sequence"/>
</dbReference>
<keyword evidence="5" id="KW-1185">Reference proteome</keyword>
<evidence type="ECO:0000256" key="3">
    <source>
        <dbReference type="SAM" id="SignalP"/>
    </source>
</evidence>
<dbReference type="AlphaFoldDB" id="A0AAE1L3S9"/>
<dbReference type="PANTHER" id="PTHR10380">
    <property type="entry name" value="CUTICLE PROTEIN"/>
    <property type="match status" value="1"/>
</dbReference>
<feature type="signal peptide" evidence="3">
    <location>
        <begin position="1"/>
        <end position="16"/>
    </location>
</feature>
<dbReference type="PROSITE" id="PS00233">
    <property type="entry name" value="CHIT_BIND_RR_1"/>
    <property type="match status" value="1"/>
</dbReference>
<dbReference type="PROSITE" id="PS51155">
    <property type="entry name" value="CHIT_BIND_RR_2"/>
    <property type="match status" value="1"/>
</dbReference>
<gene>
    <name evidence="4" type="ORF">Pcinc_001544</name>
</gene>
<organism evidence="4 5">
    <name type="scientific">Petrolisthes cinctipes</name>
    <name type="common">Flat porcelain crab</name>
    <dbReference type="NCBI Taxonomy" id="88211"/>
    <lineage>
        <taxon>Eukaryota</taxon>
        <taxon>Metazoa</taxon>
        <taxon>Ecdysozoa</taxon>
        <taxon>Arthropoda</taxon>
        <taxon>Crustacea</taxon>
        <taxon>Multicrustacea</taxon>
        <taxon>Malacostraca</taxon>
        <taxon>Eumalacostraca</taxon>
        <taxon>Eucarida</taxon>
        <taxon>Decapoda</taxon>
        <taxon>Pleocyemata</taxon>
        <taxon>Anomura</taxon>
        <taxon>Galatheoidea</taxon>
        <taxon>Porcellanidae</taxon>
        <taxon>Petrolisthes</taxon>
    </lineage>
</organism>
<dbReference type="PANTHER" id="PTHR10380:SF196">
    <property type="entry name" value="CUTICULAR PROTEIN 72EA"/>
    <property type="match status" value="1"/>
</dbReference>
<dbReference type="Pfam" id="PF00379">
    <property type="entry name" value="Chitin_bind_4"/>
    <property type="match status" value="1"/>
</dbReference>
<protein>
    <recommendedName>
        <fullName evidence="6">Cuticle protein</fullName>
    </recommendedName>
</protein>
<accession>A0AAE1L3S9</accession>
<proteinExistence type="predicted"/>
<dbReference type="GO" id="GO:0008010">
    <property type="term" value="F:structural constituent of chitin-based larval cuticle"/>
    <property type="evidence" value="ECO:0007669"/>
    <property type="project" value="TreeGrafter"/>
</dbReference>
<dbReference type="GO" id="GO:0062129">
    <property type="term" value="C:chitin-based extracellular matrix"/>
    <property type="evidence" value="ECO:0007669"/>
    <property type="project" value="TreeGrafter"/>
</dbReference>
<evidence type="ECO:0000256" key="2">
    <source>
        <dbReference type="PROSITE-ProRule" id="PRU00497"/>
    </source>
</evidence>
<evidence type="ECO:0008006" key="6">
    <source>
        <dbReference type="Google" id="ProtNLM"/>
    </source>
</evidence>
<sequence>MNALVVISVGLSVASALPQYYPGLAPYYPAVAPTTYEYTVVPDAAPAPAAPAPLVYTTHVAPPVHYQSQHHSQDEFGQFAFGHASPDQAHSAVRDYTGAVRGSYTYIDADGKEVVAHYIADHNGFRVASNALPVFEGEAPVAPEVNLEGPVFDLEAPVMTLQQVADTPEVEAARLEHFRLVEEHKAAVAAALAAATAEEAEPETESPVVEEEATVVEEATVKEVAEEETATEESVITEAAAEEEEAPVTELVPKAEEAEETHESHDIHKRQAVFYNILPAEPVVVEAKVANTVVSPALRDAELLRIVHNPGHATSYRVL</sequence>
<evidence type="ECO:0000313" key="5">
    <source>
        <dbReference type="Proteomes" id="UP001286313"/>
    </source>
</evidence>
<feature type="chain" id="PRO_5042121418" description="Cuticle protein" evidence="3">
    <location>
        <begin position="17"/>
        <end position="319"/>
    </location>
</feature>